<dbReference type="PROSITE" id="PS51864">
    <property type="entry name" value="ASTACIN"/>
    <property type="match status" value="1"/>
</dbReference>
<evidence type="ECO:0000313" key="4">
    <source>
        <dbReference type="EMBL" id="GMT23689.1"/>
    </source>
</evidence>
<dbReference type="GO" id="GO:0006508">
    <property type="term" value="P:proteolysis"/>
    <property type="evidence" value="ECO:0007669"/>
    <property type="project" value="UniProtKB-KW"/>
</dbReference>
<feature type="binding site" evidence="1">
    <location>
        <position position="6"/>
    </location>
    <ligand>
        <name>Zn(2+)</name>
        <dbReference type="ChEBI" id="CHEBI:29105"/>
        <note>catalytic</note>
    </ligand>
</feature>
<keyword evidence="5" id="KW-1185">Reference proteome</keyword>
<dbReference type="InterPro" id="IPR024079">
    <property type="entry name" value="MetalloPept_cat_dom_sf"/>
</dbReference>
<dbReference type="GO" id="GO:0004222">
    <property type="term" value="F:metalloendopeptidase activity"/>
    <property type="evidence" value="ECO:0007669"/>
    <property type="project" value="UniProtKB-UniRule"/>
</dbReference>
<dbReference type="InterPro" id="IPR001506">
    <property type="entry name" value="Peptidase_M12A"/>
</dbReference>
<feature type="binding site" evidence="1">
    <location>
        <position position="16"/>
    </location>
    <ligand>
        <name>Zn(2+)</name>
        <dbReference type="ChEBI" id="CHEBI:29105"/>
        <note>catalytic</note>
    </ligand>
</feature>
<dbReference type="Gene3D" id="3.40.390.10">
    <property type="entry name" value="Collagenase (Catalytic Domain)"/>
    <property type="match status" value="1"/>
</dbReference>
<evidence type="ECO:0000256" key="2">
    <source>
        <dbReference type="RuleBase" id="RU361183"/>
    </source>
</evidence>
<accession>A0AAV5VVV4</accession>
<evidence type="ECO:0000259" key="3">
    <source>
        <dbReference type="PROSITE" id="PS51864"/>
    </source>
</evidence>
<evidence type="ECO:0000313" key="5">
    <source>
        <dbReference type="Proteomes" id="UP001432322"/>
    </source>
</evidence>
<dbReference type="Proteomes" id="UP001432322">
    <property type="component" value="Unassembled WGS sequence"/>
</dbReference>
<dbReference type="PANTHER" id="PTHR10127">
    <property type="entry name" value="DISCOIDIN, CUB, EGF, LAMININ , AND ZINC METALLOPROTEASE DOMAIN CONTAINING"/>
    <property type="match status" value="1"/>
</dbReference>
<sequence length="230" mass="25421">FGTTSHELAHSLGLYHHHQRYDRDKSITYNKTNVAVKFRSNFDTVPDFFLTTYGFPYDVGSVMHYGPQEYALNKSVPVLVAKDYRLQSSMGNLLGPSFIDVALINTHYKCSCNGSDPINCANGGYVDPRNCSICKCPPGFGGRLCIDRESSSLSGCGGILTASSLLRRLFVHLNETEGERETCTFMIRVAEPGYRILMAVESVSTTCVQGCHNGGVEIKPLSEIRLIGYR</sequence>
<dbReference type="GO" id="GO:0008270">
    <property type="term" value="F:zinc ion binding"/>
    <property type="evidence" value="ECO:0007669"/>
    <property type="project" value="UniProtKB-UniRule"/>
</dbReference>
<keyword evidence="1 2" id="KW-0482">Metalloprotease</keyword>
<keyword evidence="1 2" id="KW-0378">Hydrolase</keyword>
<reference evidence="4" key="1">
    <citation type="submission" date="2023-10" db="EMBL/GenBank/DDBJ databases">
        <title>Genome assembly of Pristionchus species.</title>
        <authorList>
            <person name="Yoshida K."/>
            <person name="Sommer R.J."/>
        </authorList>
    </citation>
    <scope>NUCLEOTIDE SEQUENCE</scope>
    <source>
        <strain evidence="4">RS5133</strain>
    </source>
</reference>
<dbReference type="EC" id="3.4.24.-" evidence="2"/>
<feature type="binding site" evidence="1">
    <location>
        <position position="10"/>
    </location>
    <ligand>
        <name>Zn(2+)</name>
        <dbReference type="ChEBI" id="CHEBI:29105"/>
        <note>catalytic</note>
    </ligand>
</feature>
<feature type="domain" description="Peptidase M12A" evidence="3">
    <location>
        <begin position="1"/>
        <end position="111"/>
    </location>
</feature>
<comment type="caution">
    <text evidence="1">Lacks conserved residue(s) required for the propagation of feature annotation.</text>
</comment>
<dbReference type="Pfam" id="PF01400">
    <property type="entry name" value="Astacin"/>
    <property type="match status" value="1"/>
</dbReference>
<evidence type="ECO:0000256" key="1">
    <source>
        <dbReference type="PROSITE-ProRule" id="PRU01211"/>
    </source>
</evidence>
<name>A0AAV5VVV4_9BILA</name>
<organism evidence="4 5">
    <name type="scientific">Pristionchus fissidentatus</name>
    <dbReference type="NCBI Taxonomy" id="1538716"/>
    <lineage>
        <taxon>Eukaryota</taxon>
        <taxon>Metazoa</taxon>
        <taxon>Ecdysozoa</taxon>
        <taxon>Nematoda</taxon>
        <taxon>Chromadorea</taxon>
        <taxon>Rhabditida</taxon>
        <taxon>Rhabditina</taxon>
        <taxon>Diplogasteromorpha</taxon>
        <taxon>Diplogasteroidea</taxon>
        <taxon>Neodiplogasteridae</taxon>
        <taxon>Pristionchus</taxon>
    </lineage>
</organism>
<dbReference type="SUPFAM" id="SSF55486">
    <property type="entry name" value="Metalloproteases ('zincins'), catalytic domain"/>
    <property type="match status" value="1"/>
</dbReference>
<dbReference type="PANTHER" id="PTHR10127:SF891">
    <property type="entry name" value="ZINC METALLOPROTEINASE NAS-29"/>
    <property type="match status" value="1"/>
</dbReference>
<dbReference type="PRINTS" id="PR00480">
    <property type="entry name" value="ASTACIN"/>
</dbReference>
<comment type="cofactor">
    <cofactor evidence="1 2">
        <name>Zn(2+)</name>
        <dbReference type="ChEBI" id="CHEBI:29105"/>
    </cofactor>
    <text evidence="1 2">Binds 1 zinc ion per subunit.</text>
</comment>
<dbReference type="EMBL" id="BTSY01000004">
    <property type="protein sequence ID" value="GMT23689.1"/>
    <property type="molecule type" value="Genomic_DNA"/>
</dbReference>
<feature type="non-terminal residue" evidence="4">
    <location>
        <position position="1"/>
    </location>
</feature>
<protein>
    <recommendedName>
        <fullName evidence="2">Metalloendopeptidase</fullName>
        <ecNumber evidence="2">3.4.24.-</ecNumber>
    </recommendedName>
</protein>
<gene>
    <name evidence="4" type="ORF">PFISCL1PPCAC_14986</name>
</gene>
<proteinExistence type="predicted"/>
<keyword evidence="1 2" id="KW-0479">Metal-binding</keyword>
<feature type="active site" evidence="1">
    <location>
        <position position="7"/>
    </location>
</feature>
<dbReference type="AlphaFoldDB" id="A0AAV5VVV4"/>
<keyword evidence="1 2" id="KW-0862">Zinc</keyword>
<keyword evidence="1 2" id="KW-0645">Protease</keyword>
<comment type="caution">
    <text evidence="4">The sequence shown here is derived from an EMBL/GenBank/DDBJ whole genome shotgun (WGS) entry which is preliminary data.</text>
</comment>